<dbReference type="EMBL" id="CM017640">
    <property type="protein sequence ID" value="TYJ32175.1"/>
    <property type="molecule type" value="Genomic_DNA"/>
</dbReference>
<evidence type="ECO:0000313" key="2">
    <source>
        <dbReference type="EMBL" id="TYJ32175.1"/>
    </source>
</evidence>
<sequence>MPDVITPIAVGHHHHWMFVDNVNILTVRARASKNEREGDEKKKKKTTNGGSTATDEREKGEPLENVAPPLAKENKLALRTSGKVLISVAITPRVLSHARDMVFGLFGPKGRCHGSPKSSTPHGAKRGHHGAEQATRGATSSEGRRIETEEPKMSWNMVETSSMRWRSLKGLKDSERLWKGLDPFGIG</sequence>
<feature type="region of interest" description="Disordered" evidence="1">
    <location>
        <begin position="31"/>
        <end position="66"/>
    </location>
</feature>
<evidence type="ECO:0000256" key="1">
    <source>
        <dbReference type="SAM" id="MobiDB-lite"/>
    </source>
</evidence>
<protein>
    <submittedName>
        <fullName evidence="2">Uncharacterized protein</fullName>
    </submittedName>
</protein>
<feature type="compositionally biased region" description="Basic and acidic residues" evidence="1">
    <location>
        <begin position="142"/>
        <end position="152"/>
    </location>
</feature>
<proteinExistence type="predicted"/>
<feature type="region of interest" description="Disordered" evidence="1">
    <location>
        <begin position="110"/>
        <end position="152"/>
    </location>
</feature>
<name>A0A5D2Z076_GOSMU</name>
<accession>A0A5D2Z076</accession>
<dbReference type="AlphaFoldDB" id="A0A5D2Z076"/>
<evidence type="ECO:0000313" key="3">
    <source>
        <dbReference type="Proteomes" id="UP000323597"/>
    </source>
</evidence>
<feature type="compositionally biased region" description="Basic and acidic residues" evidence="1">
    <location>
        <begin position="32"/>
        <end position="41"/>
    </location>
</feature>
<gene>
    <name evidence="2" type="ORF">E1A91_A05G019500v1</name>
</gene>
<reference evidence="2 3" key="1">
    <citation type="submission" date="2019-07" db="EMBL/GenBank/DDBJ databases">
        <title>WGS assembly of Gossypium mustelinum.</title>
        <authorList>
            <person name="Chen Z.J."/>
            <person name="Sreedasyam A."/>
            <person name="Ando A."/>
            <person name="Song Q."/>
            <person name="De L."/>
            <person name="Hulse-Kemp A."/>
            <person name="Ding M."/>
            <person name="Ye W."/>
            <person name="Kirkbride R."/>
            <person name="Jenkins J."/>
            <person name="Plott C."/>
            <person name="Lovell J."/>
            <person name="Lin Y.-M."/>
            <person name="Vaughn R."/>
            <person name="Liu B."/>
            <person name="Li W."/>
            <person name="Simpson S."/>
            <person name="Scheffler B."/>
            <person name="Saski C."/>
            <person name="Grover C."/>
            <person name="Hu G."/>
            <person name="Conover J."/>
            <person name="Carlson J."/>
            <person name="Shu S."/>
            <person name="Boston L."/>
            <person name="Williams M."/>
            <person name="Peterson D."/>
            <person name="Mcgee K."/>
            <person name="Jones D."/>
            <person name="Wendel J."/>
            <person name="Stelly D."/>
            <person name="Grimwood J."/>
            <person name="Schmutz J."/>
        </authorList>
    </citation>
    <scope>NUCLEOTIDE SEQUENCE [LARGE SCALE GENOMIC DNA]</scope>
    <source>
        <strain evidence="2">1408120.09</strain>
    </source>
</reference>
<dbReference type="Proteomes" id="UP000323597">
    <property type="component" value="Chromosome A05"/>
</dbReference>
<keyword evidence="3" id="KW-1185">Reference proteome</keyword>
<organism evidence="2 3">
    <name type="scientific">Gossypium mustelinum</name>
    <name type="common">Cotton</name>
    <name type="synonym">Gossypium caicoense</name>
    <dbReference type="NCBI Taxonomy" id="34275"/>
    <lineage>
        <taxon>Eukaryota</taxon>
        <taxon>Viridiplantae</taxon>
        <taxon>Streptophyta</taxon>
        <taxon>Embryophyta</taxon>
        <taxon>Tracheophyta</taxon>
        <taxon>Spermatophyta</taxon>
        <taxon>Magnoliopsida</taxon>
        <taxon>eudicotyledons</taxon>
        <taxon>Gunneridae</taxon>
        <taxon>Pentapetalae</taxon>
        <taxon>rosids</taxon>
        <taxon>malvids</taxon>
        <taxon>Malvales</taxon>
        <taxon>Malvaceae</taxon>
        <taxon>Malvoideae</taxon>
        <taxon>Gossypium</taxon>
    </lineage>
</organism>